<evidence type="ECO:0000313" key="2">
    <source>
        <dbReference type="EMBL" id="KAK9813015.1"/>
    </source>
</evidence>
<dbReference type="Proteomes" id="UP001489004">
    <property type="component" value="Unassembled WGS sequence"/>
</dbReference>
<protein>
    <submittedName>
        <fullName evidence="2">Uncharacterized protein</fullName>
    </submittedName>
</protein>
<keyword evidence="3" id="KW-1185">Reference proteome</keyword>
<dbReference type="AlphaFoldDB" id="A0AAW1PTF3"/>
<organism evidence="2 3">
    <name type="scientific">[Myrmecia] bisecta</name>
    <dbReference type="NCBI Taxonomy" id="41462"/>
    <lineage>
        <taxon>Eukaryota</taxon>
        <taxon>Viridiplantae</taxon>
        <taxon>Chlorophyta</taxon>
        <taxon>core chlorophytes</taxon>
        <taxon>Trebouxiophyceae</taxon>
        <taxon>Trebouxiales</taxon>
        <taxon>Trebouxiaceae</taxon>
        <taxon>Myrmecia</taxon>
    </lineage>
</organism>
<accession>A0AAW1PTF3</accession>
<comment type="caution">
    <text evidence="2">The sequence shown here is derived from an EMBL/GenBank/DDBJ whole genome shotgun (WGS) entry which is preliminary data.</text>
</comment>
<gene>
    <name evidence="2" type="ORF">WJX72_007596</name>
</gene>
<evidence type="ECO:0000313" key="3">
    <source>
        <dbReference type="Proteomes" id="UP001489004"/>
    </source>
</evidence>
<dbReference type="EMBL" id="JALJOR010000008">
    <property type="protein sequence ID" value="KAK9813015.1"/>
    <property type="molecule type" value="Genomic_DNA"/>
</dbReference>
<feature type="compositionally biased region" description="Polar residues" evidence="1">
    <location>
        <begin position="54"/>
        <end position="68"/>
    </location>
</feature>
<evidence type="ECO:0000256" key="1">
    <source>
        <dbReference type="SAM" id="MobiDB-lite"/>
    </source>
</evidence>
<sequence length="68" mass="7339">MQLPFEEKPSRSGALCQASTLGTHTCSRACTFKRRDFPGEAGADQTPAPDHSAENTVSCQRQNRSASL</sequence>
<name>A0AAW1PTF3_9CHLO</name>
<reference evidence="2 3" key="1">
    <citation type="journal article" date="2024" name="Nat. Commun.">
        <title>Phylogenomics reveals the evolutionary origins of lichenization in chlorophyte algae.</title>
        <authorList>
            <person name="Puginier C."/>
            <person name="Libourel C."/>
            <person name="Otte J."/>
            <person name="Skaloud P."/>
            <person name="Haon M."/>
            <person name="Grisel S."/>
            <person name="Petersen M."/>
            <person name="Berrin J.G."/>
            <person name="Delaux P.M."/>
            <person name="Dal Grande F."/>
            <person name="Keller J."/>
        </authorList>
    </citation>
    <scope>NUCLEOTIDE SEQUENCE [LARGE SCALE GENOMIC DNA]</scope>
    <source>
        <strain evidence="2 3">SAG 2043</strain>
    </source>
</reference>
<proteinExistence type="predicted"/>
<feature type="region of interest" description="Disordered" evidence="1">
    <location>
        <begin position="37"/>
        <end position="68"/>
    </location>
</feature>